<organism evidence="7 8">
    <name type="scientific">Candidatus Terrybacteria bacterium RIFCSPLOWO2_01_FULL_40_23</name>
    <dbReference type="NCBI Taxonomy" id="1802366"/>
    <lineage>
        <taxon>Bacteria</taxon>
        <taxon>Candidatus Terryibacteriota</taxon>
    </lineage>
</organism>
<dbReference type="InterPro" id="IPR021131">
    <property type="entry name" value="Ribosomal_uL15/eL18"/>
</dbReference>
<dbReference type="HAMAP" id="MF_01341">
    <property type="entry name" value="Ribosomal_uL15"/>
    <property type="match status" value="1"/>
</dbReference>
<comment type="caution">
    <text evidence="7">The sequence shown here is derived from an EMBL/GenBank/DDBJ whole genome shotgun (WGS) entry which is preliminary data.</text>
</comment>
<sequence length="145" mass="16169">MQLHNIQQNKKNRKSIRVGRGGKRGTYSGRGVKGQKARAGNRVRPAIRDLILRTPKLRGQAFWGRQAKTVFIVNLDQIEKKFKQKELINPKTLLNNGLIPAAYAKNAIVKILGDGEITKPHEFRGVKVSAKAKEKIKAQGGVVHD</sequence>
<dbReference type="InterPro" id="IPR005749">
    <property type="entry name" value="Ribosomal_uL15_bac-type"/>
</dbReference>
<evidence type="ECO:0000313" key="8">
    <source>
        <dbReference type="Proteomes" id="UP000176951"/>
    </source>
</evidence>
<dbReference type="Gene3D" id="3.100.10.10">
    <property type="match status" value="1"/>
</dbReference>
<evidence type="ECO:0000256" key="1">
    <source>
        <dbReference type="ARBA" id="ARBA00007320"/>
    </source>
</evidence>
<evidence type="ECO:0000256" key="5">
    <source>
        <dbReference type="SAM" id="MobiDB-lite"/>
    </source>
</evidence>
<dbReference type="GO" id="GO:0003735">
    <property type="term" value="F:structural constituent of ribosome"/>
    <property type="evidence" value="ECO:0007669"/>
    <property type="project" value="InterPro"/>
</dbReference>
<keyword evidence="4" id="KW-0694">RNA-binding</keyword>
<dbReference type="InterPro" id="IPR030878">
    <property type="entry name" value="Ribosomal_uL15"/>
</dbReference>
<feature type="domain" description="Large ribosomal subunit protein uL15/eL18" evidence="6">
    <location>
        <begin position="72"/>
        <end position="143"/>
    </location>
</feature>
<dbReference type="Proteomes" id="UP000176951">
    <property type="component" value="Unassembled WGS sequence"/>
</dbReference>
<dbReference type="PANTHER" id="PTHR12934:SF11">
    <property type="entry name" value="LARGE RIBOSOMAL SUBUNIT PROTEIN UL15M"/>
    <property type="match status" value="1"/>
</dbReference>
<protein>
    <recommendedName>
        <fullName evidence="4">Large ribosomal subunit protein uL15</fullName>
    </recommendedName>
</protein>
<accession>A0A1G2PWU0</accession>
<dbReference type="Pfam" id="PF00828">
    <property type="entry name" value="Ribosomal_L27A"/>
    <property type="match status" value="1"/>
</dbReference>
<dbReference type="EMBL" id="MHSW01000014">
    <property type="protein sequence ID" value="OHA52042.1"/>
    <property type="molecule type" value="Genomic_DNA"/>
</dbReference>
<gene>
    <name evidence="4" type="primary">rplO</name>
    <name evidence="7" type="ORF">A3A97_00640</name>
</gene>
<evidence type="ECO:0000256" key="3">
    <source>
        <dbReference type="ARBA" id="ARBA00023274"/>
    </source>
</evidence>
<evidence type="ECO:0000313" key="7">
    <source>
        <dbReference type="EMBL" id="OHA52042.1"/>
    </source>
</evidence>
<feature type="compositionally biased region" description="Basic residues" evidence="5">
    <location>
        <begin position="10"/>
        <end position="23"/>
    </location>
</feature>
<name>A0A1G2PWU0_9BACT</name>
<dbReference type="InterPro" id="IPR036227">
    <property type="entry name" value="Ribosomal_uL15/eL18_sf"/>
</dbReference>
<feature type="region of interest" description="Disordered" evidence="5">
    <location>
        <begin position="1"/>
        <end position="40"/>
    </location>
</feature>
<evidence type="ECO:0000256" key="4">
    <source>
        <dbReference type="HAMAP-Rule" id="MF_01341"/>
    </source>
</evidence>
<comment type="similarity">
    <text evidence="1 4">Belongs to the universal ribosomal protein uL15 family.</text>
</comment>
<dbReference type="GO" id="GO:0022625">
    <property type="term" value="C:cytosolic large ribosomal subunit"/>
    <property type="evidence" value="ECO:0007669"/>
    <property type="project" value="TreeGrafter"/>
</dbReference>
<evidence type="ECO:0000259" key="6">
    <source>
        <dbReference type="Pfam" id="PF00828"/>
    </source>
</evidence>
<proteinExistence type="inferred from homology"/>
<dbReference type="GO" id="GO:0006412">
    <property type="term" value="P:translation"/>
    <property type="evidence" value="ECO:0007669"/>
    <property type="project" value="UniProtKB-UniRule"/>
</dbReference>
<keyword evidence="3 4" id="KW-0687">Ribonucleoprotein</keyword>
<comment type="function">
    <text evidence="4">Binds to the 23S rRNA.</text>
</comment>
<evidence type="ECO:0000256" key="2">
    <source>
        <dbReference type="ARBA" id="ARBA00022980"/>
    </source>
</evidence>
<dbReference type="SUPFAM" id="SSF52080">
    <property type="entry name" value="Ribosomal proteins L15p and L18e"/>
    <property type="match status" value="1"/>
</dbReference>
<dbReference type="PANTHER" id="PTHR12934">
    <property type="entry name" value="50S RIBOSOMAL PROTEIN L15"/>
    <property type="match status" value="1"/>
</dbReference>
<keyword evidence="4" id="KW-0699">rRNA-binding</keyword>
<keyword evidence="2 4" id="KW-0689">Ribosomal protein</keyword>
<dbReference type="AlphaFoldDB" id="A0A1G2PWU0"/>
<dbReference type="GO" id="GO:0019843">
    <property type="term" value="F:rRNA binding"/>
    <property type="evidence" value="ECO:0007669"/>
    <property type="project" value="UniProtKB-UniRule"/>
</dbReference>
<comment type="subunit">
    <text evidence="4">Part of the 50S ribosomal subunit.</text>
</comment>
<reference evidence="7 8" key="1">
    <citation type="journal article" date="2016" name="Nat. Commun.">
        <title>Thousands of microbial genomes shed light on interconnected biogeochemical processes in an aquifer system.</title>
        <authorList>
            <person name="Anantharaman K."/>
            <person name="Brown C.T."/>
            <person name="Hug L.A."/>
            <person name="Sharon I."/>
            <person name="Castelle C.J."/>
            <person name="Probst A.J."/>
            <person name="Thomas B.C."/>
            <person name="Singh A."/>
            <person name="Wilkins M.J."/>
            <person name="Karaoz U."/>
            <person name="Brodie E.L."/>
            <person name="Williams K.H."/>
            <person name="Hubbard S.S."/>
            <person name="Banfield J.F."/>
        </authorList>
    </citation>
    <scope>NUCLEOTIDE SEQUENCE [LARGE SCALE GENOMIC DNA]</scope>
</reference>